<dbReference type="AlphaFoldDB" id="S5ZDA8"/>
<protein>
    <submittedName>
        <fullName evidence="2">Uncharacterized protein</fullName>
    </submittedName>
</protein>
<dbReference type="STRING" id="1921421.M493_09745"/>
<proteinExistence type="predicted"/>
<dbReference type="HOGENOM" id="CLU_2915934_0_0_9"/>
<name>S5ZDA8_GEOG3</name>
<dbReference type="Proteomes" id="UP000015500">
    <property type="component" value="Chromosome"/>
</dbReference>
<sequence>MDSTAIPDSRIKRIPALLSSPLLLFLQHVAFYLKLLLFRNNKDETIAISMFTIKTNYIQNF</sequence>
<dbReference type="KEGG" id="gjf:M493_09745"/>
<reference evidence="2 3" key="1">
    <citation type="journal article" date="2014" name="Genome Announc.">
        <title>Complete Genome Sequence of the Thermophilic Polychlorinated Biphenyl Degrader Geobacillus sp. Strain JF8 (NBRC 109937).</title>
        <authorList>
            <person name="Shintani M."/>
            <person name="Ohtsubo Y."/>
            <person name="Fukuda K."/>
            <person name="Hosoyama A."/>
            <person name="Ohji S."/>
            <person name="Yamazoe A."/>
            <person name="Fujita N."/>
            <person name="Nagata Y."/>
            <person name="Tsuda M."/>
            <person name="Hatta T."/>
            <person name="Kimbara K."/>
        </authorList>
    </citation>
    <scope>NUCLEOTIDE SEQUENCE [LARGE SCALE GENOMIC DNA]</scope>
    <source>
        <strain evidence="2 3">JF8</strain>
    </source>
</reference>
<keyword evidence="1" id="KW-1133">Transmembrane helix</keyword>
<keyword evidence="3" id="KW-1185">Reference proteome</keyword>
<evidence type="ECO:0000313" key="2">
    <source>
        <dbReference type="EMBL" id="AGT32210.1"/>
    </source>
</evidence>
<accession>S5ZDA8</accession>
<dbReference type="EMBL" id="CP006254">
    <property type="protein sequence ID" value="AGT32210.1"/>
    <property type="molecule type" value="Genomic_DNA"/>
</dbReference>
<evidence type="ECO:0000313" key="3">
    <source>
        <dbReference type="Proteomes" id="UP000015500"/>
    </source>
</evidence>
<evidence type="ECO:0000256" key="1">
    <source>
        <dbReference type="SAM" id="Phobius"/>
    </source>
</evidence>
<keyword evidence="1" id="KW-0472">Membrane</keyword>
<gene>
    <name evidence="2" type="ORF">M493_09745</name>
</gene>
<feature type="transmembrane region" description="Helical" evidence="1">
    <location>
        <begin position="14"/>
        <end position="33"/>
    </location>
</feature>
<organism evidence="2 3">
    <name type="scientific">Geobacillus genomosp. 3</name>
    <dbReference type="NCBI Taxonomy" id="1921421"/>
    <lineage>
        <taxon>Bacteria</taxon>
        <taxon>Bacillati</taxon>
        <taxon>Bacillota</taxon>
        <taxon>Bacilli</taxon>
        <taxon>Bacillales</taxon>
        <taxon>Anoxybacillaceae</taxon>
        <taxon>Geobacillus</taxon>
    </lineage>
</organism>
<keyword evidence="1" id="KW-0812">Transmembrane</keyword>